<protein>
    <recommendedName>
        <fullName evidence="3">Peptidase S1 domain-containing protein</fullName>
    </recommendedName>
</protein>
<dbReference type="PROSITE" id="PS00135">
    <property type="entry name" value="TRYPSIN_SER"/>
    <property type="match status" value="1"/>
</dbReference>
<dbReference type="EMBL" id="CAJPEX010001631">
    <property type="protein sequence ID" value="CAG0919563.1"/>
    <property type="molecule type" value="Genomic_DNA"/>
</dbReference>
<dbReference type="EMBL" id="OA883668">
    <property type="protein sequence ID" value="CAD7279411.1"/>
    <property type="molecule type" value="Genomic_DNA"/>
</dbReference>
<keyword evidence="5" id="KW-1185">Reference proteome</keyword>
<dbReference type="PANTHER" id="PTHR24250">
    <property type="entry name" value="CHYMOTRYPSIN-RELATED"/>
    <property type="match status" value="1"/>
</dbReference>
<dbReference type="PANTHER" id="PTHR24250:SF27">
    <property type="entry name" value="ELASTASE 2 LIKE"/>
    <property type="match status" value="1"/>
</dbReference>
<dbReference type="InterPro" id="IPR033116">
    <property type="entry name" value="TRYPSIN_SER"/>
</dbReference>
<dbReference type="PRINTS" id="PR00722">
    <property type="entry name" value="CHYMOTRYPSIN"/>
</dbReference>
<name>A0A7R9BS11_9CRUS</name>
<keyword evidence="1" id="KW-1015">Disulfide bond</keyword>
<dbReference type="Proteomes" id="UP000678499">
    <property type="component" value="Unassembled WGS sequence"/>
</dbReference>
<dbReference type="InterPro" id="IPR009003">
    <property type="entry name" value="Peptidase_S1_PA"/>
</dbReference>
<dbReference type="AlphaFoldDB" id="A0A7R9BS11"/>
<dbReference type="CDD" id="cd00190">
    <property type="entry name" value="Tryp_SPc"/>
    <property type="match status" value="1"/>
</dbReference>
<reference evidence="4" key="1">
    <citation type="submission" date="2020-11" db="EMBL/GenBank/DDBJ databases">
        <authorList>
            <person name="Tran Van P."/>
        </authorList>
    </citation>
    <scope>NUCLEOTIDE SEQUENCE</scope>
</reference>
<feature type="region of interest" description="Disordered" evidence="2">
    <location>
        <begin position="270"/>
        <end position="293"/>
    </location>
</feature>
<dbReference type="Pfam" id="PF00089">
    <property type="entry name" value="Trypsin"/>
    <property type="match status" value="1"/>
</dbReference>
<dbReference type="SUPFAM" id="SSF50494">
    <property type="entry name" value="Trypsin-like serine proteases"/>
    <property type="match status" value="1"/>
</dbReference>
<dbReference type="InterPro" id="IPR001254">
    <property type="entry name" value="Trypsin_dom"/>
</dbReference>
<dbReference type="GO" id="GO:0006508">
    <property type="term" value="P:proteolysis"/>
    <property type="evidence" value="ECO:0007669"/>
    <property type="project" value="InterPro"/>
</dbReference>
<gene>
    <name evidence="4" type="ORF">NMOB1V02_LOCUS7084</name>
</gene>
<sequence>MFPYQVAIFVEILGYQIFDCGGIIINENFFLTPAHCCDDFQTRTVKIQAGSTRLEDPDAVYIPVAETRSHPLYVGGEGNSSCHDICVVKLAESIPMGNPNIAIANFPTSSDTNYDGEIAVVSGWGLHDNYSETISQDLQYASIPLLSSQTCRQLFNAESELFCEKDICTGDQVGSNAPTVCVGDSGGPLTLEDTVIGIVSRNDGPMCMGGTPAIYTDISKYMEWVHETAKREGPPVRVSGQPPDIQFTVAHPPAVKRRSLQLPARAVLGLSNPQPTKPRSGHLIVGAPQQLGD</sequence>
<evidence type="ECO:0000256" key="1">
    <source>
        <dbReference type="ARBA" id="ARBA00023157"/>
    </source>
</evidence>
<feature type="domain" description="Peptidase S1" evidence="3">
    <location>
        <begin position="1"/>
        <end position="230"/>
    </location>
</feature>
<evidence type="ECO:0000313" key="5">
    <source>
        <dbReference type="Proteomes" id="UP000678499"/>
    </source>
</evidence>
<dbReference type="Gene3D" id="2.40.10.10">
    <property type="entry name" value="Trypsin-like serine proteases"/>
    <property type="match status" value="1"/>
</dbReference>
<dbReference type="OrthoDB" id="5565075at2759"/>
<dbReference type="PROSITE" id="PS50240">
    <property type="entry name" value="TRYPSIN_DOM"/>
    <property type="match status" value="1"/>
</dbReference>
<dbReference type="InterPro" id="IPR001314">
    <property type="entry name" value="Peptidase_S1A"/>
</dbReference>
<dbReference type="SMART" id="SM00020">
    <property type="entry name" value="Tryp_SPc"/>
    <property type="match status" value="1"/>
</dbReference>
<evidence type="ECO:0000259" key="3">
    <source>
        <dbReference type="PROSITE" id="PS50240"/>
    </source>
</evidence>
<dbReference type="GO" id="GO:0004252">
    <property type="term" value="F:serine-type endopeptidase activity"/>
    <property type="evidence" value="ECO:0007669"/>
    <property type="project" value="InterPro"/>
</dbReference>
<evidence type="ECO:0000313" key="4">
    <source>
        <dbReference type="EMBL" id="CAD7279411.1"/>
    </source>
</evidence>
<proteinExistence type="predicted"/>
<dbReference type="InterPro" id="IPR043504">
    <property type="entry name" value="Peptidase_S1_PA_chymotrypsin"/>
</dbReference>
<organism evidence="4">
    <name type="scientific">Notodromas monacha</name>
    <dbReference type="NCBI Taxonomy" id="399045"/>
    <lineage>
        <taxon>Eukaryota</taxon>
        <taxon>Metazoa</taxon>
        <taxon>Ecdysozoa</taxon>
        <taxon>Arthropoda</taxon>
        <taxon>Crustacea</taxon>
        <taxon>Oligostraca</taxon>
        <taxon>Ostracoda</taxon>
        <taxon>Podocopa</taxon>
        <taxon>Podocopida</taxon>
        <taxon>Cypridocopina</taxon>
        <taxon>Cypridoidea</taxon>
        <taxon>Cyprididae</taxon>
        <taxon>Notodromas</taxon>
    </lineage>
</organism>
<evidence type="ECO:0000256" key="2">
    <source>
        <dbReference type="SAM" id="MobiDB-lite"/>
    </source>
</evidence>
<accession>A0A7R9BS11</accession>